<dbReference type="GO" id="GO:0006801">
    <property type="term" value="P:superoxide metabolic process"/>
    <property type="evidence" value="ECO:0007669"/>
    <property type="project" value="InterPro"/>
</dbReference>
<proteinExistence type="predicted"/>
<dbReference type="GO" id="GO:0046872">
    <property type="term" value="F:metal ion binding"/>
    <property type="evidence" value="ECO:0007669"/>
    <property type="project" value="InterPro"/>
</dbReference>
<accession>A0A3M7PJL6</accession>
<comment type="caution">
    <text evidence="1">The sequence shown here is derived from an EMBL/GenBank/DDBJ whole genome shotgun (WGS) entry which is preliminary data.</text>
</comment>
<name>A0A3M7PJL6_BRAPC</name>
<dbReference type="AlphaFoldDB" id="A0A3M7PJL6"/>
<dbReference type="Proteomes" id="UP000276133">
    <property type="component" value="Unassembled WGS sequence"/>
</dbReference>
<protein>
    <submittedName>
        <fullName evidence="1">Copper chaperone for superoxide dismutase</fullName>
    </submittedName>
</protein>
<dbReference type="InterPro" id="IPR036423">
    <property type="entry name" value="SOD-like_Cu/Zn_dom_sf"/>
</dbReference>
<sequence>MVEGPLFEFEFKQLSEEFSKHLKEKLLEIRQIEWVSYDAANRRLCVKSSIPIHELHTLLIQLSKSQVVIVGMGEKYDAAIVQLFDYQKEYIEPKGVIRIVQLDESNCLVDGVVSGLEKDDHEMVLFENGDLSDKLNNLGNKCSLLPTKNDILKISVDANNRSEFSFAINSLKIENLFGRSIFICKNNEKICGGIVARSSKVFDNFKKICLCSGSNIWSEKQA</sequence>
<keyword evidence="2" id="KW-1185">Reference proteome</keyword>
<evidence type="ECO:0000313" key="2">
    <source>
        <dbReference type="Proteomes" id="UP000276133"/>
    </source>
</evidence>
<dbReference type="OrthoDB" id="666972at2759"/>
<dbReference type="EMBL" id="REGN01010496">
    <property type="protein sequence ID" value="RMZ98890.1"/>
    <property type="molecule type" value="Genomic_DNA"/>
</dbReference>
<dbReference type="STRING" id="10195.A0A3M7PJL6"/>
<gene>
    <name evidence="1" type="ORF">BpHYR1_047834</name>
</gene>
<organism evidence="1 2">
    <name type="scientific">Brachionus plicatilis</name>
    <name type="common">Marine rotifer</name>
    <name type="synonym">Brachionus muelleri</name>
    <dbReference type="NCBI Taxonomy" id="10195"/>
    <lineage>
        <taxon>Eukaryota</taxon>
        <taxon>Metazoa</taxon>
        <taxon>Spiralia</taxon>
        <taxon>Gnathifera</taxon>
        <taxon>Rotifera</taxon>
        <taxon>Eurotatoria</taxon>
        <taxon>Monogononta</taxon>
        <taxon>Pseudotrocha</taxon>
        <taxon>Ploima</taxon>
        <taxon>Brachionidae</taxon>
        <taxon>Brachionus</taxon>
    </lineage>
</organism>
<dbReference type="Gene3D" id="2.60.40.200">
    <property type="entry name" value="Superoxide dismutase, copper/zinc binding domain"/>
    <property type="match status" value="1"/>
</dbReference>
<reference evidence="1 2" key="1">
    <citation type="journal article" date="2018" name="Sci. Rep.">
        <title>Genomic signatures of local adaptation to the degree of environmental predictability in rotifers.</title>
        <authorList>
            <person name="Franch-Gras L."/>
            <person name="Hahn C."/>
            <person name="Garcia-Roger E.M."/>
            <person name="Carmona M.J."/>
            <person name="Serra M."/>
            <person name="Gomez A."/>
        </authorList>
    </citation>
    <scope>NUCLEOTIDE SEQUENCE [LARGE SCALE GENOMIC DNA]</scope>
    <source>
        <strain evidence="1">HYR1</strain>
    </source>
</reference>
<dbReference type="SUPFAM" id="SSF49329">
    <property type="entry name" value="Cu,Zn superoxide dismutase-like"/>
    <property type="match status" value="1"/>
</dbReference>
<evidence type="ECO:0000313" key="1">
    <source>
        <dbReference type="EMBL" id="RMZ98890.1"/>
    </source>
</evidence>